<dbReference type="EMBL" id="BPLR01008271">
    <property type="protein sequence ID" value="GIY23408.1"/>
    <property type="molecule type" value="Genomic_DNA"/>
</dbReference>
<dbReference type="Proteomes" id="UP001054945">
    <property type="component" value="Unassembled WGS sequence"/>
</dbReference>
<dbReference type="AlphaFoldDB" id="A0AAV4RME9"/>
<evidence type="ECO:0000313" key="3">
    <source>
        <dbReference type="Proteomes" id="UP001054945"/>
    </source>
</evidence>
<evidence type="ECO:0000256" key="1">
    <source>
        <dbReference type="SAM" id="MobiDB-lite"/>
    </source>
</evidence>
<comment type="caution">
    <text evidence="2">The sequence shown here is derived from an EMBL/GenBank/DDBJ whole genome shotgun (WGS) entry which is preliminary data.</text>
</comment>
<evidence type="ECO:0000313" key="2">
    <source>
        <dbReference type="EMBL" id="GIY23408.1"/>
    </source>
</evidence>
<accession>A0AAV4RME9</accession>
<sequence>MAAEGMGGMRRRRRPMTDYDASIPRWKGGGSLNRQQGTPERRRRNREVLAIGHKYDKFGSAKEAHEEKEVRLDEMDKTENYNSIFAKEKQKNPLKN</sequence>
<organism evidence="2 3">
    <name type="scientific">Caerostris extrusa</name>
    <name type="common">Bark spider</name>
    <name type="synonym">Caerostris bankana</name>
    <dbReference type="NCBI Taxonomy" id="172846"/>
    <lineage>
        <taxon>Eukaryota</taxon>
        <taxon>Metazoa</taxon>
        <taxon>Ecdysozoa</taxon>
        <taxon>Arthropoda</taxon>
        <taxon>Chelicerata</taxon>
        <taxon>Arachnida</taxon>
        <taxon>Araneae</taxon>
        <taxon>Araneomorphae</taxon>
        <taxon>Entelegynae</taxon>
        <taxon>Araneoidea</taxon>
        <taxon>Araneidae</taxon>
        <taxon>Caerostris</taxon>
    </lineage>
</organism>
<feature type="region of interest" description="Disordered" evidence="1">
    <location>
        <begin position="1"/>
        <end position="48"/>
    </location>
</feature>
<protein>
    <submittedName>
        <fullName evidence="2">Uncharacterized protein</fullName>
    </submittedName>
</protein>
<proteinExistence type="predicted"/>
<keyword evidence="3" id="KW-1185">Reference proteome</keyword>
<name>A0AAV4RME9_CAEEX</name>
<reference evidence="2 3" key="1">
    <citation type="submission" date="2021-06" db="EMBL/GenBank/DDBJ databases">
        <title>Caerostris extrusa draft genome.</title>
        <authorList>
            <person name="Kono N."/>
            <person name="Arakawa K."/>
        </authorList>
    </citation>
    <scope>NUCLEOTIDE SEQUENCE [LARGE SCALE GENOMIC DNA]</scope>
</reference>
<gene>
    <name evidence="2" type="ORF">CEXT_435051</name>
</gene>